<evidence type="ECO:0000313" key="2">
    <source>
        <dbReference type="Proteomes" id="UP000515180"/>
    </source>
</evidence>
<feature type="region of interest" description="Disordered" evidence="1">
    <location>
        <begin position="1"/>
        <end position="21"/>
    </location>
</feature>
<protein>
    <submittedName>
        <fullName evidence="3">Uncharacterized protein LOC105681127</fullName>
    </submittedName>
</protein>
<dbReference type="Gene3D" id="2.60.40.10">
    <property type="entry name" value="Immunoglobulins"/>
    <property type="match status" value="1"/>
</dbReference>
<dbReference type="InterPro" id="IPR013783">
    <property type="entry name" value="Ig-like_fold"/>
</dbReference>
<dbReference type="InterPro" id="IPR033304">
    <property type="entry name" value="DLEC1"/>
</dbReference>
<reference evidence="3" key="1">
    <citation type="submission" date="2025-08" db="UniProtKB">
        <authorList>
            <consortium name="RefSeq"/>
        </authorList>
    </citation>
    <scope>IDENTIFICATION</scope>
</reference>
<dbReference type="GO" id="GO:0005737">
    <property type="term" value="C:cytoplasm"/>
    <property type="evidence" value="ECO:0007669"/>
    <property type="project" value="TreeGrafter"/>
</dbReference>
<dbReference type="GO" id="GO:0005929">
    <property type="term" value="C:cilium"/>
    <property type="evidence" value="ECO:0007669"/>
    <property type="project" value="TreeGrafter"/>
</dbReference>
<keyword evidence="2" id="KW-1185">Reference proteome</keyword>
<dbReference type="RefSeq" id="XP_033178166.1">
    <property type="nucleotide sequence ID" value="XM_033322275.1"/>
</dbReference>
<proteinExistence type="predicted"/>
<sequence length="654" mass="75031">MLDVPSDIKYPRSDYEEEEEDKEEIIGEILEEEFEEGTSTCQLGADELFYHHDLVNLNQFDLLWQEHIISMGIIRPARTLYIGVEETYIFILKNLADDSLNYSWGEVSGLDSSKMKLCVCPEKGEVLARGTKKIEITITPLSEGIVQSLFIPCFVGDSRKMIMLGIECFIESLYVIFYFPLNDDTPLLMNNFVKVKWRADSLKLALDMAGKSRQHMKLLDKYKKREERELMNTNLDQGEVLKDASAGPSMQEVAVDESGEQPFLSTRTSEIIQMSNITENDNYLVSSGSIVPFHEKFLPLVTQPVVIEFPDLSLRTVQKKTFIIKNETSIPTNYWLRIKNFYPIMCSCKWKSQEDRIRFIYKRVFSRRKELIEDTLCKVKQPGSGMVVYVDPLNSDIGPFKAMPVDIYVFADTWGYYVDELEINIAGLPQYTIGICVQVVGSPISLSISDRNESNIPIIRYGMVAVGSRLHGRKISLTNTSAVPIIIDWHTFVVKPVLESMPFNVAFSFHTPFTDELASKLRNNKQKTNSEIHLEKHYPYSKVLHTCDSSEFSNTSDITTSSYMESSHMISSWMCNDEISKQYTTSSSNKCSKSENKYTKDEICFDANNIVEKKDIEIQISILPYYGLIDTRMCTVKKHLNLIEILRKTYCTYQ</sequence>
<dbReference type="AlphaFoldDB" id="A0A6P8LYB0"/>
<accession>A0A6P8LYB0</accession>
<dbReference type="OrthoDB" id="2115465at2759"/>
<dbReference type="GO" id="GO:0015631">
    <property type="term" value="F:tubulin binding"/>
    <property type="evidence" value="ECO:0007669"/>
    <property type="project" value="TreeGrafter"/>
</dbReference>
<name>A0A6P8LYB0_BOMIM</name>
<organism evidence="2 3">
    <name type="scientific">Bombus impatiens</name>
    <name type="common">Bumblebee</name>
    <dbReference type="NCBI Taxonomy" id="132113"/>
    <lineage>
        <taxon>Eukaryota</taxon>
        <taxon>Metazoa</taxon>
        <taxon>Ecdysozoa</taxon>
        <taxon>Arthropoda</taxon>
        <taxon>Hexapoda</taxon>
        <taxon>Insecta</taxon>
        <taxon>Pterygota</taxon>
        <taxon>Neoptera</taxon>
        <taxon>Endopterygota</taxon>
        <taxon>Hymenoptera</taxon>
        <taxon>Apocrita</taxon>
        <taxon>Aculeata</taxon>
        <taxon>Apoidea</taxon>
        <taxon>Anthophila</taxon>
        <taxon>Apidae</taxon>
        <taxon>Bombus</taxon>
        <taxon>Pyrobombus</taxon>
    </lineage>
</organism>
<dbReference type="GeneID" id="105681127"/>
<gene>
    <name evidence="3" type="primary">LOC105681127</name>
</gene>
<dbReference type="Proteomes" id="UP000515180">
    <property type="component" value="Unplaced"/>
</dbReference>
<evidence type="ECO:0000256" key="1">
    <source>
        <dbReference type="SAM" id="MobiDB-lite"/>
    </source>
</evidence>
<dbReference type="PANTHER" id="PTHR46348">
    <property type="entry name" value="DELETED IN LUNG AND ESOPHAGEAL CANCER PROTEIN 1"/>
    <property type="match status" value="1"/>
</dbReference>
<dbReference type="PANTHER" id="PTHR46348:SF1">
    <property type="entry name" value="DELETED IN LUNG AND ESOPHAGEAL CANCER PROTEIN 1"/>
    <property type="match status" value="1"/>
</dbReference>
<dbReference type="Pfam" id="PF23316">
    <property type="entry name" value="Ig_DLEC1_6th"/>
    <property type="match status" value="1"/>
</dbReference>
<dbReference type="GO" id="GO:0008285">
    <property type="term" value="P:negative regulation of cell population proliferation"/>
    <property type="evidence" value="ECO:0007669"/>
    <property type="project" value="InterPro"/>
</dbReference>
<evidence type="ECO:0000313" key="3">
    <source>
        <dbReference type="RefSeq" id="XP_033178166.1"/>
    </source>
</evidence>